<evidence type="ECO:0000313" key="1">
    <source>
        <dbReference type="EMBL" id="PPQ80651.1"/>
    </source>
</evidence>
<evidence type="ECO:0000313" key="2">
    <source>
        <dbReference type="Proteomes" id="UP000284706"/>
    </source>
</evidence>
<dbReference type="InterPro" id="IPR036047">
    <property type="entry name" value="F-box-like_dom_sf"/>
</dbReference>
<dbReference type="SUPFAM" id="SSF81383">
    <property type="entry name" value="F-box domain"/>
    <property type="match status" value="1"/>
</dbReference>
<dbReference type="InParanoid" id="A0A409WQ91"/>
<dbReference type="OrthoDB" id="2269034at2759"/>
<dbReference type="Gene3D" id="3.80.10.10">
    <property type="entry name" value="Ribonuclease Inhibitor"/>
    <property type="match status" value="1"/>
</dbReference>
<dbReference type="SUPFAM" id="SSF52047">
    <property type="entry name" value="RNI-like"/>
    <property type="match status" value="1"/>
</dbReference>
<dbReference type="EMBL" id="NHYE01004936">
    <property type="protein sequence ID" value="PPQ80651.1"/>
    <property type="molecule type" value="Genomic_DNA"/>
</dbReference>
<sequence length="524" mass="59414">MRHIESQVAEKIHQASVAMQEAKALMREYKGLLPGINHAHDPMFQRLPPEIISYIFQSSVPDIEFDSVIEPLFVLDIRDALRDAKTRLVLGSVCRQWRLLAWSTPQLWTFFVVNLASPHLKDHVGLLRDWLGRSGKLPLSIRVYAEATTVLTPAVFGAITLINQECSRWQSLDLRIPSALSSLFVGDAQYKGPSILQSLRLQDQDDSVTSLKFSLLSAMPAPSELFLVTVGFKNLNIRWDNVTCFEAEIPYISDVFQLFRNAPRLQVCKLHSISEVVVDFPLPRRIVVHQQINDLTLHYPAVGVMHDLFSRINLPSLKQLHIKSGDEELAGEALASFLKRSSCGLETLILANTIYDTDELVGILNEVPSLVKLDVLFDDFFGDELPATGDFSPDVFFRLLAQIPTLDPSSTQEIEEPRVTFLPNLQYLSFGPLEHFSWDLLPPIFEPFPQSSRPKRPLESFYLYHYDHQGRSGGLPRLLMDKETTVALLAVEETQLDLGIYYDGSDYLRKSADHHGLPYNWDME</sequence>
<name>A0A409WQ91_9AGAR</name>
<gene>
    <name evidence="1" type="ORF">CVT26_007105</name>
</gene>
<proteinExistence type="predicted"/>
<dbReference type="AlphaFoldDB" id="A0A409WQ91"/>
<dbReference type="Proteomes" id="UP000284706">
    <property type="component" value="Unassembled WGS sequence"/>
</dbReference>
<accession>A0A409WQ91</accession>
<keyword evidence="2" id="KW-1185">Reference proteome</keyword>
<comment type="caution">
    <text evidence="1">The sequence shown here is derived from an EMBL/GenBank/DDBJ whole genome shotgun (WGS) entry which is preliminary data.</text>
</comment>
<protein>
    <submittedName>
        <fullName evidence="1">Uncharacterized protein</fullName>
    </submittedName>
</protein>
<dbReference type="InterPro" id="IPR032675">
    <property type="entry name" value="LRR_dom_sf"/>
</dbReference>
<reference evidence="1 2" key="1">
    <citation type="journal article" date="2018" name="Evol. Lett.">
        <title>Horizontal gene cluster transfer increased hallucinogenic mushroom diversity.</title>
        <authorList>
            <person name="Reynolds H.T."/>
            <person name="Vijayakumar V."/>
            <person name="Gluck-Thaler E."/>
            <person name="Korotkin H.B."/>
            <person name="Matheny P.B."/>
            <person name="Slot J.C."/>
        </authorList>
    </citation>
    <scope>NUCLEOTIDE SEQUENCE [LARGE SCALE GENOMIC DNA]</scope>
    <source>
        <strain evidence="1 2">SRW20</strain>
    </source>
</reference>
<dbReference type="Gene3D" id="1.20.1280.50">
    <property type="match status" value="1"/>
</dbReference>
<organism evidence="1 2">
    <name type="scientific">Gymnopilus dilepis</name>
    <dbReference type="NCBI Taxonomy" id="231916"/>
    <lineage>
        <taxon>Eukaryota</taxon>
        <taxon>Fungi</taxon>
        <taxon>Dikarya</taxon>
        <taxon>Basidiomycota</taxon>
        <taxon>Agaricomycotina</taxon>
        <taxon>Agaricomycetes</taxon>
        <taxon>Agaricomycetidae</taxon>
        <taxon>Agaricales</taxon>
        <taxon>Agaricineae</taxon>
        <taxon>Hymenogastraceae</taxon>
        <taxon>Gymnopilus</taxon>
    </lineage>
</organism>